<protein>
    <submittedName>
        <fullName evidence="6">Glycosyltransferase</fullName>
        <ecNumber evidence="6">2.4.-.-</ecNumber>
    </submittedName>
</protein>
<keyword evidence="4" id="KW-0812">Transmembrane</keyword>
<dbReference type="Pfam" id="PF05157">
    <property type="entry name" value="MshEN"/>
    <property type="match status" value="1"/>
</dbReference>
<name>A0ABU2N2L3_9PSEU</name>
<dbReference type="GO" id="GO:0016757">
    <property type="term" value="F:glycosyltransferase activity"/>
    <property type="evidence" value="ECO:0007669"/>
    <property type="project" value="UniProtKB-KW"/>
</dbReference>
<dbReference type="SUPFAM" id="SSF160246">
    <property type="entry name" value="EspE N-terminal domain-like"/>
    <property type="match status" value="1"/>
</dbReference>
<proteinExistence type="inferred from homology"/>
<feature type="transmembrane region" description="Helical" evidence="4">
    <location>
        <begin position="196"/>
        <end position="217"/>
    </location>
</feature>
<keyword evidence="2 6" id="KW-0328">Glycosyltransferase</keyword>
<keyword evidence="7" id="KW-1185">Reference proteome</keyword>
<gene>
    <name evidence="6" type="ORF">RM445_01270</name>
</gene>
<dbReference type="Proteomes" id="UP001183202">
    <property type="component" value="Unassembled WGS sequence"/>
</dbReference>
<reference evidence="7" key="1">
    <citation type="submission" date="2023-07" db="EMBL/GenBank/DDBJ databases">
        <title>30 novel species of actinomycetes from the DSMZ collection.</title>
        <authorList>
            <person name="Nouioui I."/>
        </authorList>
    </citation>
    <scope>NUCLEOTIDE SEQUENCE [LARGE SCALE GENOMIC DNA]</scope>
    <source>
        <strain evidence="7">DSM 45834</strain>
    </source>
</reference>
<accession>A0ABU2N2L3</accession>
<feature type="transmembrane region" description="Helical" evidence="4">
    <location>
        <begin position="570"/>
        <end position="592"/>
    </location>
</feature>
<evidence type="ECO:0000256" key="1">
    <source>
        <dbReference type="ARBA" id="ARBA00006739"/>
    </source>
</evidence>
<evidence type="ECO:0000256" key="3">
    <source>
        <dbReference type="ARBA" id="ARBA00022679"/>
    </source>
</evidence>
<dbReference type="SUPFAM" id="SSF53448">
    <property type="entry name" value="Nucleotide-diphospho-sugar transferases"/>
    <property type="match status" value="1"/>
</dbReference>
<evidence type="ECO:0000313" key="7">
    <source>
        <dbReference type="Proteomes" id="UP001183202"/>
    </source>
</evidence>
<feature type="transmembrane region" description="Helical" evidence="4">
    <location>
        <begin position="538"/>
        <end position="558"/>
    </location>
</feature>
<dbReference type="RefSeq" id="WP_311554053.1">
    <property type="nucleotide sequence ID" value="NZ_JAVREJ010000001.1"/>
</dbReference>
<dbReference type="Gene3D" id="3.90.550.10">
    <property type="entry name" value="Spore Coat Polysaccharide Biosynthesis Protein SpsA, Chain A"/>
    <property type="match status" value="1"/>
</dbReference>
<dbReference type="EC" id="2.4.-.-" evidence="6"/>
<feature type="transmembrane region" description="Helical" evidence="4">
    <location>
        <begin position="168"/>
        <end position="190"/>
    </location>
</feature>
<dbReference type="PANTHER" id="PTHR43630">
    <property type="entry name" value="POLY-BETA-1,6-N-ACETYL-D-GLUCOSAMINE SYNTHASE"/>
    <property type="match status" value="1"/>
</dbReference>
<comment type="similarity">
    <text evidence="1">Belongs to the glycosyltransferase 2 family.</text>
</comment>
<dbReference type="CDD" id="cd06427">
    <property type="entry name" value="CESA_like_2"/>
    <property type="match status" value="1"/>
</dbReference>
<evidence type="ECO:0000259" key="5">
    <source>
        <dbReference type="Pfam" id="PF05157"/>
    </source>
</evidence>
<organism evidence="6 7">
    <name type="scientific">Pseudonocardia charpentierae</name>
    <dbReference type="NCBI Taxonomy" id="3075545"/>
    <lineage>
        <taxon>Bacteria</taxon>
        <taxon>Bacillati</taxon>
        <taxon>Actinomycetota</taxon>
        <taxon>Actinomycetes</taxon>
        <taxon>Pseudonocardiales</taxon>
        <taxon>Pseudonocardiaceae</taxon>
        <taxon>Pseudonocardia</taxon>
    </lineage>
</organism>
<feature type="domain" description="Type II secretion system protein GspE N-terminal" evidence="5">
    <location>
        <begin position="62"/>
        <end position="146"/>
    </location>
</feature>
<evidence type="ECO:0000256" key="4">
    <source>
        <dbReference type="SAM" id="Phobius"/>
    </source>
</evidence>
<evidence type="ECO:0000313" key="6">
    <source>
        <dbReference type="EMBL" id="MDT0348153.1"/>
    </source>
</evidence>
<dbReference type="PANTHER" id="PTHR43630:SF1">
    <property type="entry name" value="POLY-BETA-1,6-N-ACETYL-D-GLUCOSAMINE SYNTHASE"/>
    <property type="match status" value="1"/>
</dbReference>
<sequence length="629" mass="70090">MQVGGTKEKLGEILVREGWITAEQRDWATEVQERTGCRLGAILVAAGLIRRDAVYRVLARTWDCEFVDLVNTPLDLSLLDGLDPHVLAEEGWIPYGRDGERILVATSERPTLERQRSILDRLCAPVTLVVTTDWDILQSLNTAFRETVVEQATLGLWRRDRMQSARQVLLAGQRVWLGLLLAGLMAGVVLAPRTTVAVLSAALSLAFLAAVLFKFVVCMVGARHENRVQVDDADVAALDPRDLPTYTVLVPVYEEANVVADLIANLGALDYPREKLEVLLLLEENDTETIEAAKAARPPSTITFLTVPPGHPQTKPKACNVGLFFARGEFLVIYDAEDRPEPDQLKKAVIAFRRGGDRLVCVQAALNYWNATDNWLTRMFTVEYSFWFDYMLPGLDRLRLPIPLGGTSNHFRTRGLRMLGGWDPFNVTEDADLGIRAAAFGRTVGVINSTTYEEANRAPGNWVRQRSRWIKGYLQTLLVHLRRPRALLRTAGVRRTAAFALLVGGTPVTFLFTPPLYGLFVVALILPPSEMAGVFPGWVLWVILFNLLVGNGLMIYVSMMGAFKRRNYSLVLWALLNPVYWLLHSAAAYKALWQLVTKPHYWEKTVHGLSHAAHRLPDAAAGPEPTLAG</sequence>
<dbReference type="InterPro" id="IPR007831">
    <property type="entry name" value="T2SS_GspE_N"/>
</dbReference>
<feature type="transmembrane region" description="Helical" evidence="4">
    <location>
        <begin position="499"/>
        <end position="526"/>
    </location>
</feature>
<dbReference type="InterPro" id="IPR029044">
    <property type="entry name" value="Nucleotide-diphossugar_trans"/>
</dbReference>
<evidence type="ECO:0000256" key="2">
    <source>
        <dbReference type="ARBA" id="ARBA00022676"/>
    </source>
</evidence>
<keyword evidence="3 6" id="KW-0808">Transferase</keyword>
<comment type="caution">
    <text evidence="6">The sequence shown here is derived from an EMBL/GenBank/DDBJ whole genome shotgun (WGS) entry which is preliminary data.</text>
</comment>
<dbReference type="EMBL" id="JAVREJ010000001">
    <property type="protein sequence ID" value="MDT0348153.1"/>
    <property type="molecule type" value="Genomic_DNA"/>
</dbReference>
<keyword evidence="4" id="KW-1133">Transmembrane helix</keyword>
<keyword evidence="4" id="KW-0472">Membrane</keyword>
<dbReference type="InterPro" id="IPR037257">
    <property type="entry name" value="T2SS_E_N_sf"/>
</dbReference>
<dbReference type="Pfam" id="PF13641">
    <property type="entry name" value="Glyco_tranf_2_3"/>
    <property type="match status" value="1"/>
</dbReference>